<dbReference type="GO" id="GO:0042956">
    <property type="term" value="P:maltodextrin transmembrane transport"/>
    <property type="evidence" value="ECO:0007669"/>
    <property type="project" value="TreeGrafter"/>
</dbReference>
<keyword evidence="3" id="KW-0732">Signal</keyword>
<dbReference type="InterPro" id="IPR006059">
    <property type="entry name" value="SBP"/>
</dbReference>
<comment type="caution">
    <text evidence="4">The sequence shown here is derived from an EMBL/GenBank/DDBJ whole genome shotgun (WGS) entry which is preliminary data.</text>
</comment>
<dbReference type="PANTHER" id="PTHR30061">
    <property type="entry name" value="MALTOSE-BINDING PERIPLASMIC PROTEIN"/>
    <property type="match status" value="1"/>
</dbReference>
<dbReference type="STRING" id="1469647.BC351_15055"/>
<dbReference type="Pfam" id="PF01547">
    <property type="entry name" value="SBP_bac_1"/>
    <property type="match status" value="1"/>
</dbReference>
<dbReference type="AlphaFoldDB" id="A0A1V4HSN5"/>
<dbReference type="RefSeq" id="WP_158081969.1">
    <property type="nucleotide sequence ID" value="NZ_MBTG01000002.1"/>
</dbReference>
<reference evidence="5" key="1">
    <citation type="submission" date="2016-07" db="EMBL/GenBank/DDBJ databases">
        <authorList>
            <person name="Florea S."/>
            <person name="Webb J.S."/>
            <person name="Jaromczyk J."/>
            <person name="Schardl C.L."/>
        </authorList>
    </citation>
    <scope>NUCLEOTIDE SEQUENCE [LARGE SCALE GENOMIC DNA]</scope>
    <source>
        <strain evidence="5">CY1</strain>
    </source>
</reference>
<dbReference type="GO" id="GO:1901982">
    <property type="term" value="F:maltose binding"/>
    <property type="evidence" value="ECO:0007669"/>
    <property type="project" value="TreeGrafter"/>
</dbReference>
<keyword evidence="5" id="KW-1185">Reference proteome</keyword>
<dbReference type="PANTHER" id="PTHR30061:SF50">
    <property type="entry name" value="MALTOSE_MALTODEXTRIN-BINDING PERIPLASMIC PROTEIN"/>
    <property type="match status" value="1"/>
</dbReference>
<sequence length="424" mass="47798">MSLFAHRKRGLLIILLQLAAVLFTGCIREDGHGSASTNPEAKASITFVAAEYSSSTKPYFEKLVKDFETKYPNIKVELQVINWDILDSAYNTMISRNEPPDLLLTNIYAHFAKDGLLNSMDDILSKELKDDIYPYLMESSKMEGTQYTVPYVATIRQLYYNKDIYNEVGITQPPTDWKSLEEDARKIKETKQVDGFGVDLTDNEIWAYLSYFFYGAGGGWMRNGEWAINSPENVEGITFLKDLYAKGLTDAEPTVTTRDEKQRILGNGKLGMLISGNYFEAVVPHEYPGLKWGKGPIPVKEGQTPLVLGVQDVLMSFKTDHTNKEALSKFLDFMYESARYEEFVLREGFLPTIQTVGSKLAKDDPAMKQNLDAIKTAKFYPIQDPAWSAVLNATRNMGQTVLLGQTSPKQALDRLQQIALNKSH</sequence>
<organism evidence="4 5">
    <name type="scientific">Paenibacillus ferrarius</name>
    <dbReference type="NCBI Taxonomy" id="1469647"/>
    <lineage>
        <taxon>Bacteria</taxon>
        <taxon>Bacillati</taxon>
        <taxon>Bacillota</taxon>
        <taxon>Bacilli</taxon>
        <taxon>Bacillales</taxon>
        <taxon>Paenibacillaceae</taxon>
        <taxon>Paenibacillus</taxon>
    </lineage>
</organism>
<dbReference type="EMBL" id="MBTG01000002">
    <property type="protein sequence ID" value="OPH61257.1"/>
    <property type="molecule type" value="Genomic_DNA"/>
</dbReference>
<evidence type="ECO:0000256" key="3">
    <source>
        <dbReference type="ARBA" id="ARBA00022729"/>
    </source>
</evidence>
<evidence type="ECO:0000256" key="2">
    <source>
        <dbReference type="ARBA" id="ARBA00022448"/>
    </source>
</evidence>
<protein>
    <recommendedName>
        <fullName evidence="6">ABC transporter substrate-binding protein</fullName>
    </recommendedName>
</protein>
<dbReference type="GO" id="GO:0015768">
    <property type="term" value="P:maltose transport"/>
    <property type="evidence" value="ECO:0007669"/>
    <property type="project" value="TreeGrafter"/>
</dbReference>
<dbReference type="GO" id="GO:0055052">
    <property type="term" value="C:ATP-binding cassette (ABC) transporter complex, substrate-binding subunit-containing"/>
    <property type="evidence" value="ECO:0007669"/>
    <property type="project" value="TreeGrafter"/>
</dbReference>
<evidence type="ECO:0000313" key="5">
    <source>
        <dbReference type="Proteomes" id="UP000190626"/>
    </source>
</evidence>
<dbReference type="Proteomes" id="UP000190626">
    <property type="component" value="Unassembled WGS sequence"/>
</dbReference>
<evidence type="ECO:0008006" key="6">
    <source>
        <dbReference type="Google" id="ProtNLM"/>
    </source>
</evidence>
<name>A0A1V4HSN5_9BACL</name>
<comment type="similarity">
    <text evidence="1">Belongs to the bacterial solute-binding protein 1 family.</text>
</comment>
<keyword evidence="2" id="KW-0813">Transport</keyword>
<dbReference type="OrthoDB" id="9782846at2"/>
<gene>
    <name evidence="4" type="ORF">BC351_15055</name>
</gene>
<dbReference type="SUPFAM" id="SSF53850">
    <property type="entry name" value="Periplasmic binding protein-like II"/>
    <property type="match status" value="1"/>
</dbReference>
<dbReference type="Gene3D" id="3.40.190.10">
    <property type="entry name" value="Periplasmic binding protein-like II"/>
    <property type="match status" value="2"/>
</dbReference>
<evidence type="ECO:0000313" key="4">
    <source>
        <dbReference type="EMBL" id="OPH61257.1"/>
    </source>
</evidence>
<proteinExistence type="inferred from homology"/>
<evidence type="ECO:0000256" key="1">
    <source>
        <dbReference type="ARBA" id="ARBA00008520"/>
    </source>
</evidence>
<dbReference type="PROSITE" id="PS51257">
    <property type="entry name" value="PROKAR_LIPOPROTEIN"/>
    <property type="match status" value="1"/>
</dbReference>
<accession>A0A1V4HSN5</accession>